<dbReference type="InterPro" id="IPR023408">
    <property type="entry name" value="MscS_beta-dom_sf"/>
</dbReference>
<feature type="transmembrane region" description="Helical" evidence="11">
    <location>
        <begin position="659"/>
        <end position="679"/>
    </location>
</feature>
<accession>A0A218X6A3</accession>
<comment type="caution">
    <text evidence="13">The sequence shown here is derived from an EMBL/GenBank/DDBJ whole genome shotgun (WGS) entry which is preliminary data.</text>
</comment>
<evidence type="ECO:0000256" key="9">
    <source>
        <dbReference type="PIRNR" id="PIRNR017209"/>
    </source>
</evidence>
<dbReference type="SUPFAM" id="SSF50182">
    <property type="entry name" value="Sm-like ribonucleoproteins"/>
    <property type="match status" value="1"/>
</dbReference>
<evidence type="ECO:0000256" key="1">
    <source>
        <dbReference type="ARBA" id="ARBA00004141"/>
    </source>
</evidence>
<feature type="compositionally biased region" description="Basic and acidic residues" evidence="10">
    <location>
        <begin position="39"/>
        <end position="55"/>
    </location>
</feature>
<dbReference type="PANTHER" id="PTHR31618:SF1">
    <property type="entry name" value="EF-HAND DOMAIN-CONTAINING PROTEIN"/>
    <property type="match status" value="1"/>
</dbReference>
<dbReference type="InterPro" id="IPR016688">
    <property type="entry name" value="MscS-like_plants/fungi"/>
</dbReference>
<reference evidence="14" key="1">
    <citation type="journal article" date="2017" name="Plant J.">
        <title>The pomegranate (Punica granatum L.) genome and the genomics of punicalagin biosynthesis.</title>
        <authorList>
            <person name="Qin G."/>
            <person name="Xu C."/>
            <person name="Ming R."/>
            <person name="Tang H."/>
            <person name="Guyot R."/>
            <person name="Kramer E.M."/>
            <person name="Hu Y."/>
            <person name="Yi X."/>
            <person name="Qi Y."/>
            <person name="Xu X."/>
            <person name="Gao Z."/>
            <person name="Pan H."/>
            <person name="Jian J."/>
            <person name="Tian Y."/>
            <person name="Yue Z."/>
            <person name="Xu Y."/>
        </authorList>
    </citation>
    <scope>NUCLEOTIDE SEQUENCE [LARGE SCALE GENOMIC DNA]</scope>
    <source>
        <strain evidence="14">cv. Dabenzi</strain>
    </source>
</reference>
<feature type="compositionally biased region" description="Low complexity" evidence="10">
    <location>
        <begin position="174"/>
        <end position="184"/>
    </location>
</feature>
<feature type="region of interest" description="Disordered" evidence="10">
    <location>
        <begin position="213"/>
        <end position="232"/>
    </location>
</feature>
<evidence type="ECO:0000259" key="12">
    <source>
        <dbReference type="Pfam" id="PF00924"/>
    </source>
</evidence>
<dbReference type="Gene3D" id="2.30.30.60">
    <property type="match status" value="1"/>
</dbReference>
<dbReference type="GO" id="GO:0050982">
    <property type="term" value="P:detection of mechanical stimulus"/>
    <property type="evidence" value="ECO:0007669"/>
    <property type="project" value="UniProtKB-ARBA"/>
</dbReference>
<keyword evidence="8" id="KW-0407">Ion channel</keyword>
<evidence type="ECO:0000313" key="14">
    <source>
        <dbReference type="Proteomes" id="UP000197138"/>
    </source>
</evidence>
<comment type="similarity">
    <text evidence="2 9">Belongs to the MscS (TC 1.A.23) family.</text>
</comment>
<evidence type="ECO:0000256" key="4">
    <source>
        <dbReference type="ARBA" id="ARBA00022692"/>
    </source>
</evidence>
<dbReference type="GO" id="GO:0005886">
    <property type="term" value="C:plasma membrane"/>
    <property type="evidence" value="ECO:0007669"/>
    <property type="project" value="UniProtKB-UniRule"/>
</dbReference>
<dbReference type="FunFam" id="2.30.30.60:FF:000003">
    <property type="entry name" value="Predicted mechanosensitive ion channel"/>
    <property type="match status" value="1"/>
</dbReference>
<evidence type="ECO:0000256" key="6">
    <source>
        <dbReference type="ARBA" id="ARBA00023065"/>
    </source>
</evidence>
<keyword evidence="3" id="KW-0813">Transport</keyword>
<feature type="domain" description="Mechanosensitive ion channel MscS" evidence="12">
    <location>
        <begin position="705"/>
        <end position="767"/>
    </location>
</feature>
<evidence type="ECO:0000256" key="2">
    <source>
        <dbReference type="ARBA" id="ARBA00008017"/>
    </source>
</evidence>
<feature type="region of interest" description="Disordered" evidence="10">
    <location>
        <begin position="1"/>
        <end position="159"/>
    </location>
</feature>
<feature type="region of interest" description="Disordered" evidence="10">
    <location>
        <begin position="487"/>
        <end position="508"/>
    </location>
</feature>
<evidence type="ECO:0000256" key="10">
    <source>
        <dbReference type="SAM" id="MobiDB-lite"/>
    </source>
</evidence>
<sequence length="892" mass="100426">MESFKKSFKSQTSYNSRHGHRLSSSGGGTGPSNTAAATSHEELPILSDIHLHADSPDPPSCSPADITTRRSAPAAGTGAGSKVTRDSSVEFWRASGGEAGPPNALQDPPSRLIGQFLQKQSHNGGEVALDMDLEMDELSNVRLPPSAGSTGKSGPICSEQSKDTLRVSFEHLISSDTSNSSSGEDSNRGSGGEEVARCTSNRSFQPTATFMKAKTRSRLIDPQPEEYDRRSGQMSGRVLWSGQFRSGGLGKPGGGDEDEDDLFLEEDMPEEYKKAKFNTLTLLQWVSLILIIALLIVTLAVPTLKRRHIWKLQLWKWEVVILVLICGRLVSGWGIKLIVFFIERNFVLRKKLLYFVYGVRKAVQNCLWLGLVVIAWESLLDKKVEKETNDRKLRYVTRVLLCLMVGFILWLIKTLIIKVLASSFHVSTYFDRIQESLFSQFVIETLSGLPQVEIEEDRKMAAEIHTLQESGATVPLEFRAAGFPPTKSGRMRSPSVTKSVRHSPSCTPSRRVDDIDGIQINHIHKLNQKNVSAWKMKRLMKIVRHGVLSTLGEQINNTTDEDESAHLIRSENEAKAAARKIFQNVAKPRAKYIYLDDLMRFMTEDEALRTMYLCEGAAETKRISKRCLKNWLVGAFRDRKALALTLNDTKTAVDKLHRVANVIAGIIILVIWLLILGIATSKSLVYLTSELLLVAFIFGNTCKTIFESIIFLFVMHPFDVGDRCEVDGVQMIVEEMDIMTTIFLRYDNQKIMYPNSVLSQKAIGNYYRSPDMGDAVEFYVHLSTPAEKIALMKQKIINYIECKKEHWSSSPMVIFKDVEDLNRVKIAVWLSHKMNHQNMGERWARRALLLEEMVKIMKELDIQYRMLPLDINVRSLPPATTSRLPPTWVGNN</sequence>
<dbReference type="Pfam" id="PF00924">
    <property type="entry name" value="MS_channel_2nd"/>
    <property type="match status" value="1"/>
</dbReference>
<feature type="compositionally biased region" description="Polar residues" evidence="10">
    <location>
        <begin position="494"/>
        <end position="508"/>
    </location>
</feature>
<dbReference type="PANTHER" id="PTHR31618">
    <property type="entry name" value="MECHANOSENSITIVE ION CHANNEL PROTEIN 5"/>
    <property type="match status" value="1"/>
</dbReference>
<proteinExistence type="inferred from homology"/>
<name>A0A218X6A3_PUNGR</name>
<organism evidence="13 14">
    <name type="scientific">Punica granatum</name>
    <name type="common">Pomegranate</name>
    <dbReference type="NCBI Taxonomy" id="22663"/>
    <lineage>
        <taxon>Eukaryota</taxon>
        <taxon>Viridiplantae</taxon>
        <taxon>Streptophyta</taxon>
        <taxon>Embryophyta</taxon>
        <taxon>Tracheophyta</taxon>
        <taxon>Spermatophyta</taxon>
        <taxon>Magnoliopsida</taxon>
        <taxon>eudicotyledons</taxon>
        <taxon>Gunneridae</taxon>
        <taxon>Pentapetalae</taxon>
        <taxon>rosids</taxon>
        <taxon>malvids</taxon>
        <taxon>Myrtales</taxon>
        <taxon>Lythraceae</taxon>
        <taxon>Punica</taxon>
    </lineage>
</organism>
<evidence type="ECO:0000313" key="13">
    <source>
        <dbReference type="EMBL" id="OWM80453.1"/>
    </source>
</evidence>
<dbReference type="Proteomes" id="UP000197138">
    <property type="component" value="Unassembled WGS sequence"/>
</dbReference>
<dbReference type="PIRSF" id="PIRSF017209">
    <property type="entry name" value="Memb_At2g17000_prd"/>
    <property type="match status" value="1"/>
</dbReference>
<keyword evidence="4 11" id="KW-0812">Transmembrane</keyword>
<evidence type="ECO:0000256" key="5">
    <source>
        <dbReference type="ARBA" id="ARBA00022989"/>
    </source>
</evidence>
<feature type="region of interest" description="Disordered" evidence="10">
    <location>
        <begin position="173"/>
        <end position="202"/>
    </location>
</feature>
<comment type="subcellular location">
    <subcellularLocation>
        <location evidence="1">Membrane</location>
        <topology evidence="1">Multi-pass membrane protein</topology>
    </subcellularLocation>
</comment>
<evidence type="ECO:0000256" key="8">
    <source>
        <dbReference type="ARBA" id="ARBA00023303"/>
    </source>
</evidence>
<dbReference type="InterPro" id="IPR010920">
    <property type="entry name" value="LSM_dom_sf"/>
</dbReference>
<keyword evidence="6" id="KW-0406">Ion transport</keyword>
<dbReference type="AlphaFoldDB" id="A0A218X6A3"/>
<feature type="transmembrane region" description="Helical" evidence="11">
    <location>
        <begin position="282"/>
        <end position="301"/>
    </location>
</feature>
<dbReference type="GO" id="GO:0006820">
    <property type="term" value="P:monoatomic anion transport"/>
    <property type="evidence" value="ECO:0007669"/>
    <property type="project" value="TreeGrafter"/>
</dbReference>
<dbReference type="EMBL" id="MTKT01002229">
    <property type="protein sequence ID" value="OWM80453.1"/>
    <property type="molecule type" value="Genomic_DNA"/>
</dbReference>
<evidence type="ECO:0000256" key="7">
    <source>
        <dbReference type="ARBA" id="ARBA00023136"/>
    </source>
</evidence>
<dbReference type="GO" id="GO:0008381">
    <property type="term" value="F:mechanosensitive monoatomic ion channel activity"/>
    <property type="evidence" value="ECO:0007669"/>
    <property type="project" value="TreeGrafter"/>
</dbReference>
<dbReference type="InterPro" id="IPR006685">
    <property type="entry name" value="MscS_channel_2nd"/>
</dbReference>
<keyword evidence="7 9" id="KW-0472">Membrane</keyword>
<keyword evidence="5 11" id="KW-1133">Transmembrane helix</keyword>
<evidence type="ECO:0000256" key="11">
    <source>
        <dbReference type="SAM" id="Phobius"/>
    </source>
</evidence>
<gene>
    <name evidence="13" type="ORF">CDL15_Pgr019733</name>
</gene>
<feature type="transmembrane region" description="Helical" evidence="11">
    <location>
        <begin position="691"/>
        <end position="714"/>
    </location>
</feature>
<protein>
    <recommendedName>
        <fullName evidence="9">Mechanosensitive ion channel protein</fullName>
    </recommendedName>
</protein>
<feature type="transmembrane region" description="Helical" evidence="11">
    <location>
        <begin position="354"/>
        <end position="375"/>
    </location>
</feature>
<feature type="transmembrane region" description="Helical" evidence="11">
    <location>
        <begin position="321"/>
        <end position="342"/>
    </location>
</feature>
<evidence type="ECO:0000256" key="3">
    <source>
        <dbReference type="ARBA" id="ARBA00022448"/>
    </source>
</evidence>
<feature type="transmembrane region" description="Helical" evidence="11">
    <location>
        <begin position="395"/>
        <end position="412"/>
    </location>
</feature>